<keyword evidence="4" id="KW-0175">Coiled coil</keyword>
<dbReference type="STRING" id="279824.SAMN03080617_00287"/>
<dbReference type="InterPro" id="IPR002104">
    <property type="entry name" value="Integrase_catalytic"/>
</dbReference>
<dbReference type="SUPFAM" id="SSF56349">
    <property type="entry name" value="DNA breaking-rejoining enzymes"/>
    <property type="match status" value="1"/>
</dbReference>
<dbReference type="Pfam" id="PF17293">
    <property type="entry name" value="Arm-DNA-bind_5"/>
    <property type="match status" value="1"/>
</dbReference>
<dbReference type="Pfam" id="PF00589">
    <property type="entry name" value="Phage_integrase"/>
    <property type="match status" value="1"/>
</dbReference>
<dbReference type="PROSITE" id="PS51898">
    <property type="entry name" value="TYR_RECOMBINASE"/>
    <property type="match status" value="1"/>
</dbReference>
<dbReference type="InterPro" id="IPR025269">
    <property type="entry name" value="SAM-like_dom"/>
</dbReference>
<dbReference type="InterPro" id="IPR011010">
    <property type="entry name" value="DNA_brk_join_enz"/>
</dbReference>
<evidence type="ECO:0000313" key="6">
    <source>
        <dbReference type="EMBL" id="SDA39943.1"/>
    </source>
</evidence>
<keyword evidence="7" id="KW-1185">Reference proteome</keyword>
<keyword evidence="3" id="KW-0233">DNA recombination</keyword>
<dbReference type="GO" id="GO:0003677">
    <property type="term" value="F:DNA binding"/>
    <property type="evidence" value="ECO:0007669"/>
    <property type="project" value="UniProtKB-KW"/>
</dbReference>
<proteinExistence type="inferred from homology"/>
<dbReference type="AlphaFoldDB" id="A0A1G5V244"/>
<feature type="coiled-coil region" evidence="4">
    <location>
        <begin position="62"/>
        <end position="89"/>
    </location>
</feature>
<sequence>MATIKAVLRPKPNAQGQYPIAIRITKDRQSTYIFTGQYLADKDWDKGKACVKKSHPNSARLNNLILSKLAEANDKVIELETQKKGSSAKSIKKSVAGEKEGTFLKQAQIYLDNLKKSGKYNRHNNDSPKIERVKEFAGGDIAFSDITVPFLRNFQAWMKGTRQITERTVVNHLVIVRSIYNQAIQAGAADLKNYPFGKGKISIKFPDSKKVGMTKEEIAMLETADLPNIGQHHARNIYLISYYFAGMRVSDVLRMKWSDFQNGRLYYTMGKNSKTDSLKVPEKALALIDQYKNDTSQHDLVFPFLKTLPDLKDEFEVQKYIKVKVRSINTYLKTIATDLKINKKLTMHVSRHSFAQVSADKIPVQILQKLYRHSNITTTIGYQSNFSNKDMDDALNKVLQ</sequence>
<dbReference type="EMBL" id="FMXE01000002">
    <property type="protein sequence ID" value="SDA39943.1"/>
    <property type="molecule type" value="Genomic_DNA"/>
</dbReference>
<comment type="similarity">
    <text evidence="1">Belongs to the 'phage' integrase family.</text>
</comment>
<evidence type="ECO:0000256" key="3">
    <source>
        <dbReference type="ARBA" id="ARBA00023172"/>
    </source>
</evidence>
<dbReference type="Gene3D" id="1.10.150.130">
    <property type="match status" value="1"/>
</dbReference>
<evidence type="ECO:0000256" key="2">
    <source>
        <dbReference type="ARBA" id="ARBA00023125"/>
    </source>
</evidence>
<dbReference type="InterPro" id="IPR013762">
    <property type="entry name" value="Integrase-like_cat_sf"/>
</dbReference>
<feature type="domain" description="Tyr recombinase" evidence="5">
    <location>
        <begin position="208"/>
        <end position="396"/>
    </location>
</feature>
<dbReference type="RefSeq" id="WP_092728157.1">
    <property type="nucleotide sequence ID" value="NZ_FMXE01000002.1"/>
</dbReference>
<organism evidence="6 7">
    <name type="scientific">Algoriphagus alkaliphilus</name>
    <dbReference type="NCBI Taxonomy" id="279824"/>
    <lineage>
        <taxon>Bacteria</taxon>
        <taxon>Pseudomonadati</taxon>
        <taxon>Bacteroidota</taxon>
        <taxon>Cytophagia</taxon>
        <taxon>Cytophagales</taxon>
        <taxon>Cyclobacteriaceae</taxon>
        <taxon>Algoriphagus</taxon>
    </lineage>
</organism>
<dbReference type="InterPro" id="IPR035386">
    <property type="entry name" value="Arm-DNA-bind_5"/>
</dbReference>
<gene>
    <name evidence="6" type="ORF">SAMN03080617_00287</name>
</gene>
<dbReference type="PANTHER" id="PTHR30349:SF64">
    <property type="entry name" value="PROPHAGE INTEGRASE INTD-RELATED"/>
    <property type="match status" value="1"/>
</dbReference>
<dbReference type="Gene3D" id="1.10.443.10">
    <property type="entry name" value="Intergrase catalytic core"/>
    <property type="match status" value="1"/>
</dbReference>
<dbReference type="InterPro" id="IPR010998">
    <property type="entry name" value="Integrase_recombinase_N"/>
</dbReference>
<dbReference type="GO" id="GO:0015074">
    <property type="term" value="P:DNA integration"/>
    <property type="evidence" value="ECO:0007669"/>
    <property type="project" value="InterPro"/>
</dbReference>
<dbReference type="GO" id="GO:0006310">
    <property type="term" value="P:DNA recombination"/>
    <property type="evidence" value="ECO:0007669"/>
    <property type="project" value="UniProtKB-KW"/>
</dbReference>
<evidence type="ECO:0000256" key="4">
    <source>
        <dbReference type="SAM" id="Coils"/>
    </source>
</evidence>
<dbReference type="PANTHER" id="PTHR30349">
    <property type="entry name" value="PHAGE INTEGRASE-RELATED"/>
    <property type="match status" value="1"/>
</dbReference>
<name>A0A1G5V244_9BACT</name>
<dbReference type="OrthoDB" id="9806835at2"/>
<reference evidence="7" key="1">
    <citation type="submission" date="2016-10" db="EMBL/GenBank/DDBJ databases">
        <authorList>
            <person name="Varghese N."/>
            <person name="Submissions S."/>
        </authorList>
    </citation>
    <scope>NUCLEOTIDE SEQUENCE [LARGE SCALE GENOMIC DNA]</scope>
    <source>
        <strain evidence="7">DSM 22703</strain>
    </source>
</reference>
<evidence type="ECO:0000256" key="1">
    <source>
        <dbReference type="ARBA" id="ARBA00008857"/>
    </source>
</evidence>
<dbReference type="InterPro" id="IPR050090">
    <property type="entry name" value="Tyrosine_recombinase_XerCD"/>
</dbReference>
<accession>A0A1G5V244</accession>
<dbReference type="Pfam" id="PF13102">
    <property type="entry name" value="Phage_int_SAM_5"/>
    <property type="match status" value="1"/>
</dbReference>
<evidence type="ECO:0000259" key="5">
    <source>
        <dbReference type="PROSITE" id="PS51898"/>
    </source>
</evidence>
<evidence type="ECO:0000313" key="7">
    <source>
        <dbReference type="Proteomes" id="UP000198756"/>
    </source>
</evidence>
<dbReference type="Proteomes" id="UP000198756">
    <property type="component" value="Unassembled WGS sequence"/>
</dbReference>
<keyword evidence="2" id="KW-0238">DNA-binding</keyword>
<protein>
    <submittedName>
        <fullName evidence="6">Site-specific recombinase XerD</fullName>
    </submittedName>
</protein>